<gene>
    <name evidence="3" type="ORF">FC43_GL000814</name>
</gene>
<evidence type="ECO:0000256" key="1">
    <source>
        <dbReference type="PROSITE-ProRule" id="PRU01076"/>
    </source>
</evidence>
<evidence type="ECO:0000313" key="4">
    <source>
        <dbReference type="Proteomes" id="UP000050816"/>
    </source>
</evidence>
<accession>A0A0R1UA71</accession>
<name>A0A0R1UA71_9LACO</name>
<evidence type="ECO:0000259" key="2">
    <source>
        <dbReference type="PROSITE" id="PS51740"/>
    </source>
</evidence>
<dbReference type="AlphaFoldDB" id="A0A0R1UA71"/>
<dbReference type="Proteomes" id="UP000050816">
    <property type="component" value="Unassembled WGS sequence"/>
</dbReference>
<proteinExistence type="predicted"/>
<dbReference type="SMART" id="SM00966">
    <property type="entry name" value="SpoVT_AbrB"/>
    <property type="match status" value="1"/>
</dbReference>
<dbReference type="PROSITE" id="PS51740">
    <property type="entry name" value="SPOVT_ABRB"/>
    <property type="match status" value="1"/>
</dbReference>
<comment type="caution">
    <text evidence="3">The sequence shown here is derived from an EMBL/GenBank/DDBJ whole genome shotgun (WGS) entry which is preliminary data.</text>
</comment>
<sequence>MVLAKCYDLPKEGDKMNQGELTLSKWGNSLSIRLPQKLLNQFGLEQNDKFEFKATDNEIILKPVKETKAIDKLLAGYDRSQPYPMEVVDKGGAVGEELY</sequence>
<organism evidence="3 4">
    <name type="scientific">Limosilactobacillus ingluviei DSM 15946</name>
    <dbReference type="NCBI Taxonomy" id="1423760"/>
    <lineage>
        <taxon>Bacteria</taxon>
        <taxon>Bacillati</taxon>
        <taxon>Bacillota</taxon>
        <taxon>Bacilli</taxon>
        <taxon>Lactobacillales</taxon>
        <taxon>Lactobacillaceae</taxon>
        <taxon>Limosilactobacillus</taxon>
    </lineage>
</organism>
<keyword evidence="1" id="KW-0238">DNA-binding</keyword>
<dbReference type="GO" id="GO:0097351">
    <property type="term" value="F:toxin sequestering activity"/>
    <property type="evidence" value="ECO:0007669"/>
    <property type="project" value="InterPro"/>
</dbReference>
<dbReference type="EMBL" id="AZFK01000087">
    <property type="protein sequence ID" value="KRL87714.1"/>
    <property type="molecule type" value="Genomic_DNA"/>
</dbReference>
<reference evidence="3 4" key="1">
    <citation type="journal article" date="2015" name="Genome Announc.">
        <title>Expanding the biotechnology potential of lactobacilli through comparative genomics of 213 strains and associated genera.</title>
        <authorList>
            <person name="Sun Z."/>
            <person name="Harris H.M."/>
            <person name="McCann A."/>
            <person name="Guo C."/>
            <person name="Argimon S."/>
            <person name="Zhang W."/>
            <person name="Yang X."/>
            <person name="Jeffery I.B."/>
            <person name="Cooney J.C."/>
            <person name="Kagawa T.F."/>
            <person name="Liu W."/>
            <person name="Song Y."/>
            <person name="Salvetti E."/>
            <person name="Wrobel A."/>
            <person name="Rasinkangas P."/>
            <person name="Parkhill J."/>
            <person name="Rea M.C."/>
            <person name="O'Sullivan O."/>
            <person name="Ritari J."/>
            <person name="Douillard F.P."/>
            <person name="Paul Ross R."/>
            <person name="Yang R."/>
            <person name="Briner A.E."/>
            <person name="Felis G.E."/>
            <person name="de Vos W.M."/>
            <person name="Barrangou R."/>
            <person name="Klaenhammer T.R."/>
            <person name="Caufield P.W."/>
            <person name="Cui Y."/>
            <person name="Zhang H."/>
            <person name="O'Toole P.W."/>
        </authorList>
    </citation>
    <scope>NUCLEOTIDE SEQUENCE [LARGE SCALE GENOMIC DNA]</scope>
    <source>
        <strain evidence="3 4">DSM 15946</strain>
    </source>
</reference>
<feature type="domain" description="SpoVT-AbrB" evidence="2">
    <location>
        <begin position="21"/>
        <end position="66"/>
    </location>
</feature>
<dbReference type="InterPro" id="IPR007159">
    <property type="entry name" value="SpoVT-AbrB_dom"/>
</dbReference>
<dbReference type="Gene3D" id="2.10.260.10">
    <property type="match status" value="1"/>
</dbReference>
<dbReference type="GO" id="GO:0003677">
    <property type="term" value="F:DNA binding"/>
    <property type="evidence" value="ECO:0007669"/>
    <property type="project" value="UniProtKB-UniRule"/>
</dbReference>
<evidence type="ECO:0000313" key="3">
    <source>
        <dbReference type="EMBL" id="KRL87714.1"/>
    </source>
</evidence>
<dbReference type="SUPFAM" id="SSF89447">
    <property type="entry name" value="AbrB/MazE/MraZ-like"/>
    <property type="match status" value="1"/>
</dbReference>
<dbReference type="InterPro" id="IPR039052">
    <property type="entry name" value="Antitox_PemI-like"/>
</dbReference>
<protein>
    <recommendedName>
        <fullName evidence="2">SpoVT-AbrB domain-containing protein</fullName>
    </recommendedName>
</protein>
<dbReference type="PANTHER" id="PTHR40516">
    <property type="entry name" value="ANTITOXIN CHPS-RELATED"/>
    <property type="match status" value="1"/>
</dbReference>
<dbReference type="PATRIC" id="fig|1423760.3.peg.835"/>
<dbReference type="InterPro" id="IPR037914">
    <property type="entry name" value="SpoVT-AbrB_sf"/>
</dbReference>
<dbReference type="PANTHER" id="PTHR40516:SF1">
    <property type="entry name" value="ANTITOXIN CHPS-RELATED"/>
    <property type="match status" value="1"/>
</dbReference>
<dbReference type="Pfam" id="PF04014">
    <property type="entry name" value="MazE_antitoxin"/>
    <property type="match status" value="1"/>
</dbReference>